<dbReference type="RefSeq" id="WP_161741809.1">
    <property type="nucleotide sequence ID" value="NZ_JAAAMV010000002.1"/>
</dbReference>
<keyword evidence="3" id="KW-1185">Reference proteome</keyword>
<feature type="transmembrane region" description="Helical" evidence="1">
    <location>
        <begin position="180"/>
        <end position="203"/>
    </location>
</feature>
<keyword evidence="1" id="KW-0472">Membrane</keyword>
<comment type="caution">
    <text evidence="2">The sequence shown here is derived from an EMBL/GenBank/DDBJ whole genome shotgun (WGS) entry which is preliminary data.</text>
</comment>
<evidence type="ECO:0000313" key="3">
    <source>
        <dbReference type="Proteomes" id="UP000665561"/>
    </source>
</evidence>
<feature type="transmembrane region" description="Helical" evidence="1">
    <location>
        <begin position="281"/>
        <end position="301"/>
    </location>
</feature>
<evidence type="ECO:0008006" key="4">
    <source>
        <dbReference type="Google" id="ProtNLM"/>
    </source>
</evidence>
<feature type="transmembrane region" description="Helical" evidence="1">
    <location>
        <begin position="223"/>
        <end position="245"/>
    </location>
</feature>
<proteinExistence type="predicted"/>
<evidence type="ECO:0000256" key="1">
    <source>
        <dbReference type="SAM" id="Phobius"/>
    </source>
</evidence>
<dbReference type="InterPro" id="IPR025695">
    <property type="entry name" value="DoxX-like"/>
</dbReference>
<keyword evidence="1" id="KW-1133">Transmembrane helix</keyword>
<gene>
    <name evidence="2" type="ORF">GT019_05860</name>
</gene>
<evidence type="ECO:0000313" key="2">
    <source>
        <dbReference type="EMBL" id="NBD23390.1"/>
    </source>
</evidence>
<dbReference type="Proteomes" id="UP000665561">
    <property type="component" value="Unassembled WGS sequence"/>
</dbReference>
<dbReference type="Pfam" id="PF13781">
    <property type="entry name" value="DoxX_3"/>
    <property type="match status" value="1"/>
</dbReference>
<name>A0ABW9XLB6_9BACL</name>
<accession>A0ABW9XLB6</accession>
<keyword evidence="1" id="KW-0812">Transmembrane</keyword>
<reference evidence="2 3" key="1">
    <citation type="submission" date="2020-01" db="EMBL/GenBank/DDBJ databases">
        <title>Paenibacillus soybeanensis sp. nov. isolated from the nodules of soybean (Glycine max(L.) Merr).</title>
        <authorList>
            <person name="Wang H."/>
        </authorList>
    </citation>
    <scope>NUCLEOTIDE SEQUENCE [LARGE SCALE GENOMIC DNA]</scope>
    <source>
        <strain evidence="2 3">T1</strain>
    </source>
</reference>
<dbReference type="EMBL" id="JAAAMV010000002">
    <property type="protein sequence ID" value="NBD23390.1"/>
    <property type="molecule type" value="Genomic_DNA"/>
</dbReference>
<protein>
    <recommendedName>
        <fullName evidence="4">DoxX family protein</fullName>
    </recommendedName>
</protein>
<sequence>MTAGRKPIYVETVIRTDMDRLWLHTQHPELHRQWDVRFTDIHYHPRQKEDGTQTFTYRTQIGFGLRISGTGETRTKISAIRNERLSTLSFGSEQPQSLISRGAGYWKYTRLHEFDEEGEPPTIRFATRYDYRTRFGWAGLLFDRWLFRPVFGYATAWSFDLLRIWLEAGIPPRILIRQAVVHYACAAALAGLWIGQGLLPKLLFPGTGELAVMQAAGWIPGGWGPALLALLGILEIAVGTVSPFLHRSRVYYRLQALLLLLLAVSGAAGNPALLASPYNPAALAAAMIVLCGAAHVTSRELPQAGRCRRKPGARGGGRA</sequence>
<organism evidence="2 3">
    <name type="scientific">Paenibacillus glycinis</name>
    <dbReference type="NCBI Taxonomy" id="2697035"/>
    <lineage>
        <taxon>Bacteria</taxon>
        <taxon>Bacillati</taxon>
        <taxon>Bacillota</taxon>
        <taxon>Bacilli</taxon>
        <taxon>Bacillales</taxon>
        <taxon>Paenibacillaceae</taxon>
        <taxon>Paenibacillus</taxon>
    </lineage>
</organism>
<feature type="transmembrane region" description="Helical" evidence="1">
    <location>
        <begin position="257"/>
        <end position="275"/>
    </location>
</feature>